<evidence type="ECO:0000313" key="17">
    <source>
        <dbReference type="Proteomes" id="UP000095362"/>
    </source>
</evidence>
<reference evidence="12" key="5">
    <citation type="submission" date="2022-09" db="EMBL/GenBank/DDBJ databases">
        <title>Draft genome sequence of Coprococcus comes strain 31264.</title>
        <authorList>
            <person name="Atsushi H."/>
            <person name="Moriya O."/>
            <person name="Mitsuo S."/>
        </authorList>
    </citation>
    <scope>NUCLEOTIDE SEQUENCE</scope>
    <source>
        <strain evidence="12">JCM 31264</strain>
    </source>
</reference>
<dbReference type="InterPro" id="IPR020549">
    <property type="entry name" value="YbeY_CS"/>
</dbReference>
<dbReference type="Proteomes" id="UP001145109">
    <property type="component" value="Unassembled WGS sequence"/>
</dbReference>
<evidence type="ECO:0000313" key="20">
    <source>
        <dbReference type="Proteomes" id="UP000283360"/>
    </source>
</evidence>
<evidence type="ECO:0000256" key="4">
    <source>
        <dbReference type="ARBA" id="ARBA00022722"/>
    </source>
</evidence>
<dbReference type="GO" id="GO:0005737">
    <property type="term" value="C:cytoplasm"/>
    <property type="evidence" value="ECO:0007669"/>
    <property type="project" value="UniProtKB-SubCell"/>
</dbReference>
<dbReference type="Proteomes" id="UP000260655">
    <property type="component" value="Unassembled WGS sequence"/>
</dbReference>
<dbReference type="EMBL" id="QSOV01000015">
    <property type="protein sequence ID" value="RGJ21682.1"/>
    <property type="molecule type" value="Genomic_DNA"/>
</dbReference>
<evidence type="ECO:0000256" key="6">
    <source>
        <dbReference type="ARBA" id="ARBA00022759"/>
    </source>
</evidence>
<evidence type="ECO:0000313" key="15">
    <source>
        <dbReference type="EMBL" id="RGT90856.1"/>
    </source>
</evidence>
<keyword evidence="2 9" id="KW-0690">Ribosome biogenesis</keyword>
<accession>A0A174JR70</accession>
<dbReference type="STRING" id="410072.ERS852525_00337"/>
<dbReference type="AlphaFoldDB" id="A0A174JR70"/>
<evidence type="ECO:0000256" key="8">
    <source>
        <dbReference type="ARBA" id="ARBA00022833"/>
    </source>
</evidence>
<protein>
    <recommendedName>
        <fullName evidence="9">Endoribonuclease YbeY</fullName>
        <ecNumber evidence="9">3.1.-.-</ecNumber>
    </recommendedName>
</protein>
<dbReference type="Proteomes" id="UP000283360">
    <property type="component" value="Unassembled WGS sequence"/>
</dbReference>
<evidence type="ECO:0000313" key="21">
    <source>
        <dbReference type="Proteomes" id="UP000285693"/>
    </source>
</evidence>
<dbReference type="InterPro" id="IPR023091">
    <property type="entry name" value="MetalPrtase_cat_dom_sf_prd"/>
</dbReference>
<dbReference type="EMBL" id="BSCI01000014">
    <property type="protein sequence ID" value="GLG87767.1"/>
    <property type="molecule type" value="Genomic_DNA"/>
</dbReference>
<evidence type="ECO:0000313" key="11">
    <source>
        <dbReference type="EMBL" id="CUN57180.1"/>
    </source>
</evidence>
<dbReference type="PANTHER" id="PTHR46986:SF1">
    <property type="entry name" value="ENDORIBONUCLEASE YBEY, CHLOROPLASTIC"/>
    <property type="match status" value="1"/>
</dbReference>
<keyword evidence="6 9" id="KW-0255">Endonuclease</keyword>
<feature type="binding site" evidence="9">
    <location>
        <position position="130"/>
    </location>
    <ligand>
        <name>Zn(2+)</name>
        <dbReference type="ChEBI" id="CHEBI:29105"/>
        <note>catalytic</note>
    </ligand>
</feature>
<dbReference type="PaxDb" id="410072-ERS852525_00337"/>
<dbReference type="PROSITE" id="PS01306">
    <property type="entry name" value="UPF0054"/>
    <property type="match status" value="1"/>
</dbReference>
<evidence type="ECO:0000313" key="19">
    <source>
        <dbReference type="Proteomes" id="UP000260655"/>
    </source>
</evidence>
<keyword evidence="20" id="KW-1185">Reference proteome</keyword>
<dbReference type="RefSeq" id="WP_008370797.1">
    <property type="nucleotide sequence ID" value="NZ_BSCI01000014.1"/>
</dbReference>
<dbReference type="EMBL" id="QRXJ01000006">
    <property type="protein sequence ID" value="RGT90856.1"/>
    <property type="molecule type" value="Genomic_DNA"/>
</dbReference>
<dbReference type="EC" id="3.1.-.-" evidence="9"/>
<keyword evidence="4 9" id="KW-0540">Nuclease</keyword>
<evidence type="ECO:0000313" key="16">
    <source>
        <dbReference type="EMBL" id="RGU44484.1"/>
    </source>
</evidence>
<evidence type="ECO:0000256" key="7">
    <source>
        <dbReference type="ARBA" id="ARBA00022801"/>
    </source>
</evidence>
<evidence type="ECO:0000313" key="22">
    <source>
        <dbReference type="Proteomes" id="UP000554488"/>
    </source>
</evidence>
<comment type="similarity">
    <text evidence="1 9">Belongs to the endoribonuclease YbeY family.</text>
</comment>
<dbReference type="NCBIfam" id="TIGR00043">
    <property type="entry name" value="rRNA maturation RNase YbeY"/>
    <property type="match status" value="1"/>
</dbReference>
<dbReference type="EMBL" id="JABWDC010000100">
    <property type="protein sequence ID" value="NUN87914.1"/>
    <property type="molecule type" value="Genomic_DNA"/>
</dbReference>
<keyword evidence="3 9" id="KW-0698">rRNA processing</keyword>
<reference evidence="13 22" key="4">
    <citation type="submission" date="2020-07" db="EMBL/GenBank/DDBJ databases">
        <title>Bacterial metabolism rescues the inhibition of intestinal drug absorption by food and drug additives.</title>
        <authorList>
            <person name="Zou L."/>
            <person name="Spanogiannopoulos P."/>
            <person name="Chien H.-C."/>
            <person name="Pieper L.M."/>
            <person name="Cai W."/>
            <person name="Khuri N."/>
            <person name="Pottel J."/>
            <person name="Vora B."/>
            <person name="Ni Z."/>
            <person name="Tsakalozou E."/>
            <person name="Zhang W."/>
            <person name="Shoichet B.K."/>
            <person name="Giacomini K.M."/>
            <person name="Turnbaugh P.J."/>
        </authorList>
    </citation>
    <scope>NUCLEOTIDE SEQUENCE [LARGE SCALE GENOMIC DNA]</scope>
    <source>
        <strain evidence="13 22">F22</strain>
    </source>
</reference>
<evidence type="ECO:0000256" key="1">
    <source>
        <dbReference type="ARBA" id="ARBA00010875"/>
    </source>
</evidence>
<dbReference type="EMBL" id="CYXR01000014">
    <property type="protein sequence ID" value="CUM99465.1"/>
    <property type="molecule type" value="Genomic_DNA"/>
</dbReference>
<proteinExistence type="inferred from homology"/>
<sequence>MRLFLEDEGALDLKLPYEELATKVADAVLDYEKCPYEAQVELLLTMNEEIRQMNLEFRGIDRATDVLSFPMTEFPSPADYAYLDTDDSSFDPETGELMLGNIVISKERAKEQAEEYGHSVEREFAFLIAHSMLHLLGYDHMEDEERLVMEKKQREVLEMLGITR</sequence>
<keyword evidence="7 9" id="KW-0378">Hydrolase</keyword>
<reference evidence="19 20" key="2">
    <citation type="submission" date="2018-08" db="EMBL/GenBank/DDBJ databases">
        <title>A genome reference for cultivated species of the human gut microbiota.</title>
        <authorList>
            <person name="Zou Y."/>
            <person name="Xue W."/>
            <person name="Luo G."/>
        </authorList>
    </citation>
    <scope>NUCLEOTIDE SEQUENCE [LARGE SCALE GENOMIC DNA]</scope>
    <source>
        <strain evidence="16 21">AF16-31</strain>
        <strain evidence="15 20">AF18-12LB</strain>
        <strain evidence="14 19">TM07-19</strain>
    </source>
</reference>
<gene>
    <name evidence="9 12" type="primary">ybeY</name>
    <name evidence="12" type="ORF">comes_23130</name>
    <name evidence="16" type="ORF">DWW65_12765</name>
    <name evidence="15" type="ORF">DWX03_05410</name>
    <name evidence="14" type="ORF">DXD67_12585</name>
    <name evidence="11" type="ORF">ERS852481_00429</name>
    <name evidence="10" type="ORF">ERS852574_02024</name>
    <name evidence="13" type="ORF">HUU93_15225</name>
</gene>
<dbReference type="Gene3D" id="3.40.390.30">
    <property type="entry name" value="Metalloproteases ('zincins'), catalytic domain"/>
    <property type="match status" value="1"/>
</dbReference>
<evidence type="ECO:0000256" key="3">
    <source>
        <dbReference type="ARBA" id="ARBA00022552"/>
    </source>
</evidence>
<reference evidence="12" key="6">
    <citation type="submission" date="2022-11" db="EMBL/GenBank/DDBJ databases">
        <title>Draft genome sequence of Coprococcus comes strain 31264.</title>
        <authorList>
            <person name="Hisatomi A."/>
            <person name="Ohkuma M."/>
            <person name="Sakamoto M."/>
        </authorList>
    </citation>
    <scope>NUCLEOTIDE SEQUENCE</scope>
    <source>
        <strain evidence="12">JCM 31264</strain>
    </source>
</reference>
<dbReference type="EMBL" id="CYZK01000002">
    <property type="protein sequence ID" value="CUN57180.1"/>
    <property type="molecule type" value="Genomic_DNA"/>
</dbReference>
<reference evidence="13 22" key="3">
    <citation type="submission" date="2020-04" db="EMBL/GenBank/DDBJ databases">
        <authorList>
            <person name="Pieper L."/>
        </authorList>
    </citation>
    <scope>NUCLEOTIDE SEQUENCE [LARGE SCALE GENOMIC DNA]</scope>
    <source>
        <strain evidence="13 22">F22</strain>
    </source>
</reference>
<organism evidence="16 21">
    <name type="scientific">Coprococcus comes</name>
    <dbReference type="NCBI Taxonomy" id="410072"/>
    <lineage>
        <taxon>Bacteria</taxon>
        <taxon>Bacillati</taxon>
        <taxon>Bacillota</taxon>
        <taxon>Clostridia</taxon>
        <taxon>Lachnospirales</taxon>
        <taxon>Lachnospiraceae</taxon>
        <taxon>Coprococcus</taxon>
    </lineage>
</organism>
<dbReference type="Proteomes" id="UP000554488">
    <property type="component" value="Unassembled WGS sequence"/>
</dbReference>
<dbReference type="Proteomes" id="UP000095727">
    <property type="component" value="Unassembled WGS sequence"/>
</dbReference>
<name>A0A174JR70_9FIRM</name>
<feature type="binding site" evidence="9">
    <location>
        <position position="140"/>
    </location>
    <ligand>
        <name>Zn(2+)</name>
        <dbReference type="ChEBI" id="CHEBI:29105"/>
        <note>catalytic</note>
    </ligand>
</feature>
<dbReference type="GeneID" id="92824650"/>
<comment type="function">
    <text evidence="9">Single strand-specific metallo-endoribonuclease involved in late-stage 70S ribosome quality control and in maturation of the 3' terminus of the 16S rRNA.</text>
</comment>
<dbReference type="Proteomes" id="UP000285693">
    <property type="component" value="Unassembled WGS sequence"/>
</dbReference>
<dbReference type="GO" id="GO:0004222">
    <property type="term" value="F:metalloendopeptidase activity"/>
    <property type="evidence" value="ECO:0007669"/>
    <property type="project" value="InterPro"/>
</dbReference>
<feature type="binding site" evidence="9">
    <location>
        <position position="134"/>
    </location>
    <ligand>
        <name>Zn(2+)</name>
        <dbReference type="ChEBI" id="CHEBI:29105"/>
        <note>catalytic</note>
    </ligand>
</feature>
<evidence type="ECO:0000313" key="18">
    <source>
        <dbReference type="Proteomes" id="UP000095727"/>
    </source>
</evidence>
<dbReference type="GO" id="GO:0006364">
    <property type="term" value="P:rRNA processing"/>
    <property type="evidence" value="ECO:0007669"/>
    <property type="project" value="UniProtKB-UniRule"/>
</dbReference>
<dbReference type="Proteomes" id="UP000095362">
    <property type="component" value="Unassembled WGS sequence"/>
</dbReference>
<dbReference type="PANTHER" id="PTHR46986">
    <property type="entry name" value="ENDORIBONUCLEASE YBEY, CHLOROPLASTIC"/>
    <property type="match status" value="1"/>
</dbReference>
<evidence type="ECO:0000313" key="13">
    <source>
        <dbReference type="EMBL" id="NUN87914.1"/>
    </source>
</evidence>
<dbReference type="SUPFAM" id="SSF55486">
    <property type="entry name" value="Metalloproteases ('zincins'), catalytic domain"/>
    <property type="match status" value="1"/>
</dbReference>
<keyword evidence="8 9" id="KW-0862">Zinc</keyword>
<evidence type="ECO:0000256" key="9">
    <source>
        <dbReference type="HAMAP-Rule" id="MF_00009"/>
    </source>
</evidence>
<evidence type="ECO:0000313" key="14">
    <source>
        <dbReference type="EMBL" id="RGJ21682.1"/>
    </source>
</evidence>
<evidence type="ECO:0000256" key="5">
    <source>
        <dbReference type="ARBA" id="ARBA00022723"/>
    </source>
</evidence>
<comment type="subcellular location">
    <subcellularLocation>
        <location evidence="9">Cytoplasm</location>
    </subcellularLocation>
</comment>
<dbReference type="InterPro" id="IPR002036">
    <property type="entry name" value="YbeY"/>
</dbReference>
<keyword evidence="9" id="KW-0963">Cytoplasm</keyword>
<dbReference type="GO" id="GO:0008270">
    <property type="term" value="F:zinc ion binding"/>
    <property type="evidence" value="ECO:0007669"/>
    <property type="project" value="UniProtKB-UniRule"/>
</dbReference>
<dbReference type="GO" id="GO:0004521">
    <property type="term" value="F:RNA endonuclease activity"/>
    <property type="evidence" value="ECO:0007669"/>
    <property type="project" value="UniProtKB-UniRule"/>
</dbReference>
<dbReference type="OrthoDB" id="9807740at2"/>
<reference evidence="17 18" key="1">
    <citation type="submission" date="2015-09" db="EMBL/GenBank/DDBJ databases">
        <authorList>
            <consortium name="Pathogen Informatics"/>
        </authorList>
    </citation>
    <scope>NUCLEOTIDE SEQUENCE [LARGE SCALE GENOMIC DNA]</scope>
    <source>
        <strain evidence="11 17">2789STDY5834866</strain>
        <strain evidence="10 18">2789STDY5834962</strain>
    </source>
</reference>
<evidence type="ECO:0000256" key="2">
    <source>
        <dbReference type="ARBA" id="ARBA00022517"/>
    </source>
</evidence>
<dbReference type="Pfam" id="PF02130">
    <property type="entry name" value="YbeY"/>
    <property type="match status" value="1"/>
</dbReference>
<keyword evidence="5 9" id="KW-0479">Metal-binding</keyword>
<dbReference type="EMBL" id="QRXY01000017">
    <property type="protein sequence ID" value="RGU44484.1"/>
    <property type="molecule type" value="Genomic_DNA"/>
</dbReference>
<dbReference type="HAMAP" id="MF_00009">
    <property type="entry name" value="Endoribonucl_YbeY"/>
    <property type="match status" value="1"/>
</dbReference>
<evidence type="ECO:0000313" key="10">
    <source>
        <dbReference type="EMBL" id="CUM99465.1"/>
    </source>
</evidence>
<comment type="cofactor">
    <cofactor evidence="9">
        <name>Zn(2+)</name>
        <dbReference type="ChEBI" id="CHEBI:29105"/>
    </cofactor>
    <text evidence="9">Binds 1 zinc ion.</text>
</comment>
<evidence type="ECO:0000313" key="12">
    <source>
        <dbReference type="EMBL" id="GLG87767.1"/>
    </source>
</evidence>